<dbReference type="EnsemblMetazoa" id="BGLB002963-RC">
    <property type="protein sequence ID" value="BGLB002963-PC"/>
    <property type="gene ID" value="BGLB002963"/>
</dbReference>
<dbReference type="InterPro" id="IPR050548">
    <property type="entry name" value="PcG_chromatin_remod_factors"/>
</dbReference>
<dbReference type="PANTHER" id="PTHR12247">
    <property type="entry name" value="POLYCOMB GROUP PROTEIN"/>
    <property type="match status" value="1"/>
</dbReference>
<dbReference type="SUPFAM" id="SSF63748">
    <property type="entry name" value="Tudor/PWWP/MBT"/>
    <property type="match status" value="4"/>
</dbReference>
<feature type="repeat" description="MBT" evidence="5">
    <location>
        <begin position="574"/>
        <end position="676"/>
    </location>
</feature>
<feature type="domain" description="SAM" evidence="7">
    <location>
        <begin position="1239"/>
        <end position="1307"/>
    </location>
</feature>
<dbReference type="Pfam" id="PF02820">
    <property type="entry name" value="MBT"/>
    <property type="match status" value="4"/>
</dbReference>
<dbReference type="STRING" id="6526.A0A2C9JIB4"/>
<dbReference type="Gene3D" id="2.30.30.140">
    <property type="match status" value="4"/>
</dbReference>
<dbReference type="KEGG" id="bgt:106056543"/>
<feature type="compositionally biased region" description="Low complexity" evidence="6">
    <location>
        <begin position="1122"/>
        <end position="1135"/>
    </location>
</feature>
<dbReference type="PROSITE" id="PS51079">
    <property type="entry name" value="MBT"/>
    <property type="match status" value="4"/>
</dbReference>
<evidence type="ECO:0000256" key="5">
    <source>
        <dbReference type="PROSITE-ProRule" id="PRU00459"/>
    </source>
</evidence>
<evidence type="ECO:0000256" key="6">
    <source>
        <dbReference type="SAM" id="MobiDB-lite"/>
    </source>
</evidence>
<dbReference type="InterPro" id="IPR038348">
    <property type="entry name" value="SLED_sf"/>
</dbReference>
<feature type="repeat" description="MBT" evidence="5">
    <location>
        <begin position="466"/>
        <end position="566"/>
    </location>
</feature>
<dbReference type="InterPro" id="IPR013761">
    <property type="entry name" value="SAM/pointed_sf"/>
</dbReference>
<reference evidence="8" key="1">
    <citation type="submission" date="2020-05" db="UniProtKB">
        <authorList>
            <consortium name="EnsemblMetazoa"/>
        </authorList>
    </citation>
    <scope>IDENTIFICATION</scope>
    <source>
        <strain evidence="8">BB02</strain>
    </source>
</reference>
<dbReference type="EnsemblMetazoa" id="BGLB002963-RB">
    <property type="protein sequence ID" value="BGLB002963-PB"/>
    <property type="gene ID" value="BGLB002963"/>
</dbReference>
<dbReference type="GO" id="GO:0003682">
    <property type="term" value="F:chromatin binding"/>
    <property type="evidence" value="ECO:0007669"/>
    <property type="project" value="TreeGrafter"/>
</dbReference>
<evidence type="ECO:0000256" key="1">
    <source>
        <dbReference type="ARBA" id="ARBA00004123"/>
    </source>
</evidence>
<dbReference type="CDD" id="cd20096">
    <property type="entry name" value="MBT_SFMBT_rpt4"/>
    <property type="match status" value="1"/>
</dbReference>
<feature type="region of interest" description="Disordered" evidence="6">
    <location>
        <begin position="384"/>
        <end position="454"/>
    </location>
</feature>
<dbReference type="InterPro" id="IPR021987">
    <property type="entry name" value="SLED"/>
</dbReference>
<organism evidence="8 9">
    <name type="scientific">Biomphalaria glabrata</name>
    <name type="common">Bloodfluke planorb</name>
    <name type="synonym">Freshwater snail</name>
    <dbReference type="NCBI Taxonomy" id="6526"/>
    <lineage>
        <taxon>Eukaryota</taxon>
        <taxon>Metazoa</taxon>
        <taxon>Spiralia</taxon>
        <taxon>Lophotrochozoa</taxon>
        <taxon>Mollusca</taxon>
        <taxon>Gastropoda</taxon>
        <taxon>Heterobranchia</taxon>
        <taxon>Euthyneura</taxon>
        <taxon>Panpulmonata</taxon>
        <taxon>Hygrophila</taxon>
        <taxon>Lymnaeoidea</taxon>
        <taxon>Planorbidae</taxon>
        <taxon>Biomphalaria</taxon>
    </lineage>
</organism>
<dbReference type="Gene3D" id="1.10.150.50">
    <property type="entry name" value="Transcription Factor, Ets-1"/>
    <property type="match status" value="1"/>
</dbReference>
<evidence type="ECO:0000313" key="9">
    <source>
        <dbReference type="Proteomes" id="UP000076420"/>
    </source>
</evidence>
<dbReference type="Proteomes" id="UP000076420">
    <property type="component" value="Unassembled WGS sequence"/>
</dbReference>
<proteinExistence type="predicted"/>
<keyword evidence="2" id="KW-0678">Repressor</keyword>
<sequence length="1314" mass="145984">MPLTPSPTVSSGSSLQPAATPSCIQALSQSPVNLNPMSMEIVNSGSSGTIASLPQGFCFTGNQIGNVASNNGNSSATTHLNSLPLGSVFTVTPSGIPTQIVQPLTVPQQQTLTLVNQPHQQGHQHNIPVSHSINLGQNLSVMSQSIPLGQVVCSVANPNLNFVHPTLFNMSNPGSQNQYISNPFSQFPFMIGSQQGIFTNISAAPPLSSQPVEVSGPGVLPQSLQMCSNLTLSPLSSQQVSLNHMPVNEISGNPVSLSTQPVSVFSFPSPSMSVALPMKSLEMSNQSSTDTVTVVSSDAFNQNNTLPVTNIAENQNLFNNTSSCTATVSPSKAAQHITETKEDQTNSFKSHPENLKESLDVYTPRVGFARMKFTPIQDETNVLPSTTVSNVDHKEKKEVKTETNELQHRLPNDNSELVKDIDIKKDDSQNHEGFDSKNKEHLPSSSTNGDIFGDTAEVEDLDDSEFVWEEYLKETGAIAVPPTAFKHVEVSLQSGFSKGMKLEAPNRHDTNTYWVASVVMTCGPLLRLRFEGYKDNSSADFWSDPMTSDIHPIGWCEMNNKTLQPPPVIQEKYPEWQTFLSECLKDATTAPAYLLDKSTGATPVDQIKEGMKLEIQDSIKPNHLWLVKIIENVGGRLYLRYEGIESAAQDFWMFYLDERLHPIGWCKSQNYQYVPPLVVLNVTGKTVDQLQETASNVINDNSRQNLPADIFNDQAEIVCHSFQPGMKLEAIDPVNQNNICPATIVEVIDAKYFIVEIDETRNMEPDKKTRFACHKNTQTIFPVNWAASKGIKLTCPKGWSSPEFKWSDYLLRCNATAAPESLFDLEVPEHEFECGMKLEAVKPSLPSQLYAATITKIVDRLMWIHFDSSKKMMDSHVETVSSFNLFPIGWCVSNGYQLKSPGRIISTPFKKQIAVVQPEMTEIHSTESHVHRELFGGPQIYFNHRCFSGPYLSKGRIAGLPRSVGPGPVTLVMKEVLSMLINTAYKSCKVLKELQLDGRPNPNFSQQMLKAKYKGKSYRAVVEICRSANQLEDFCQQVCIKLQCCPYLISPHFVNGRCPQNCDQLTKTKYTYYYGKKKKKLGRPPVGFSNVEDGQKKVGKRRKKNGFLNSHAGEDDKASNCSDSKTVDSSSTSGSKEVREVKPLQSGYCGLKRRYTHHIPPPSEIRTRGAKLPKYSFEKRTHKKILIVEESQQSIKSHKEIIKTSRVAKSCHESNFSTVRAEAPINIKSEQPLKLMKNPLEWSVSEVGEFLQTTDCADRELVARLRTEEIDGQALLLLTLPNVQEYMGIKLGPAIKLCHLIERIKLSFYETFAK</sequence>
<dbReference type="SUPFAM" id="SSF47769">
    <property type="entry name" value="SAM/Pointed domain"/>
    <property type="match status" value="1"/>
</dbReference>
<protein>
    <recommendedName>
        <fullName evidence="7">SAM domain-containing protein</fullName>
    </recommendedName>
</protein>
<dbReference type="Pfam" id="PF12140">
    <property type="entry name" value="SLED"/>
    <property type="match status" value="1"/>
</dbReference>
<evidence type="ECO:0000313" key="8">
    <source>
        <dbReference type="EnsemblMetazoa" id="BGLB002963-PB"/>
    </source>
</evidence>
<dbReference type="PANTHER" id="PTHR12247:SF129">
    <property type="entry name" value="SOP-2-RELATED PROTEIN 3"/>
    <property type="match status" value="1"/>
</dbReference>
<dbReference type="OrthoDB" id="5800688at2759"/>
<keyword evidence="3" id="KW-0677">Repeat</keyword>
<feature type="repeat" description="MBT" evidence="5">
    <location>
        <begin position="692"/>
        <end position="796"/>
    </location>
</feature>
<evidence type="ECO:0000256" key="4">
    <source>
        <dbReference type="ARBA" id="ARBA00023242"/>
    </source>
</evidence>
<dbReference type="SMART" id="SM00561">
    <property type="entry name" value="MBT"/>
    <property type="match status" value="4"/>
</dbReference>
<gene>
    <name evidence="8" type="primary">106056543</name>
</gene>
<dbReference type="VEuPathDB" id="VectorBase:BGLAX_034303"/>
<dbReference type="InterPro" id="IPR004092">
    <property type="entry name" value="Mbt"/>
</dbReference>
<dbReference type="CDD" id="cd20093">
    <property type="entry name" value="MBT_SFMBT_rpt1"/>
    <property type="match status" value="1"/>
</dbReference>
<evidence type="ECO:0000256" key="3">
    <source>
        <dbReference type="ARBA" id="ARBA00022737"/>
    </source>
</evidence>
<dbReference type="CDD" id="cd20094">
    <property type="entry name" value="MBT_SFMBT_rpt2"/>
    <property type="match status" value="1"/>
</dbReference>
<keyword evidence="4" id="KW-0539">Nucleus</keyword>
<dbReference type="Pfam" id="PF00536">
    <property type="entry name" value="SAM_1"/>
    <property type="match status" value="1"/>
</dbReference>
<dbReference type="RefSeq" id="XP_013068780.2">
    <property type="nucleotide sequence ID" value="XM_013213326.2"/>
</dbReference>
<dbReference type="GO" id="GO:0005634">
    <property type="term" value="C:nucleus"/>
    <property type="evidence" value="ECO:0007669"/>
    <property type="project" value="UniProtKB-SubCell"/>
</dbReference>
<accession>A0A2C9JIB4</accession>
<dbReference type="InterPro" id="IPR001660">
    <property type="entry name" value="SAM"/>
</dbReference>
<feature type="repeat" description="MBT" evidence="5">
    <location>
        <begin position="804"/>
        <end position="901"/>
    </location>
</feature>
<dbReference type="GO" id="GO:0042393">
    <property type="term" value="F:histone binding"/>
    <property type="evidence" value="ECO:0007669"/>
    <property type="project" value="TreeGrafter"/>
</dbReference>
<evidence type="ECO:0000259" key="7">
    <source>
        <dbReference type="SMART" id="SM00454"/>
    </source>
</evidence>
<comment type="subcellular location">
    <subcellularLocation>
        <location evidence="1">Nucleus</location>
    </subcellularLocation>
</comment>
<dbReference type="Gene3D" id="3.90.1150.190">
    <property type="entry name" value="SLED domain"/>
    <property type="match status" value="1"/>
</dbReference>
<dbReference type="CDD" id="cd20095">
    <property type="entry name" value="MBT_SFMBT_rpt3"/>
    <property type="match status" value="1"/>
</dbReference>
<dbReference type="VEuPathDB" id="VectorBase:BGLB002963"/>
<feature type="compositionally biased region" description="Basic and acidic residues" evidence="6">
    <location>
        <begin position="391"/>
        <end position="442"/>
    </location>
</feature>
<dbReference type="GO" id="GO:0045892">
    <property type="term" value="P:negative regulation of DNA-templated transcription"/>
    <property type="evidence" value="ECO:0007669"/>
    <property type="project" value="TreeGrafter"/>
</dbReference>
<feature type="region of interest" description="Disordered" evidence="6">
    <location>
        <begin position="1084"/>
        <end position="1139"/>
    </location>
</feature>
<evidence type="ECO:0000256" key="2">
    <source>
        <dbReference type="ARBA" id="ARBA00022491"/>
    </source>
</evidence>
<name>A0A2C9JIB4_BIOGL</name>
<dbReference type="SMART" id="SM00454">
    <property type="entry name" value="SAM"/>
    <property type="match status" value="1"/>
</dbReference>